<dbReference type="InterPro" id="IPR036986">
    <property type="entry name" value="S4_RNA-bd_sf"/>
</dbReference>
<dbReference type="AlphaFoldDB" id="A6DNR5"/>
<dbReference type="PANTHER" id="PTHR32319:SF0">
    <property type="entry name" value="BACTERIAL HEMOLYSIN-LIKE PROTEIN"/>
    <property type="match status" value="1"/>
</dbReference>
<keyword evidence="6" id="KW-1185">Reference proteome</keyword>
<dbReference type="RefSeq" id="WP_007279502.1">
    <property type="nucleotide sequence ID" value="NZ_ABCK01000014.1"/>
</dbReference>
<organism evidence="5 6">
    <name type="scientific">Lentisphaera araneosa HTCC2155</name>
    <dbReference type="NCBI Taxonomy" id="313628"/>
    <lineage>
        <taxon>Bacteria</taxon>
        <taxon>Pseudomonadati</taxon>
        <taxon>Lentisphaerota</taxon>
        <taxon>Lentisphaeria</taxon>
        <taxon>Lentisphaerales</taxon>
        <taxon>Lentisphaeraceae</taxon>
        <taxon>Lentisphaera</taxon>
    </lineage>
</organism>
<dbReference type="Gene3D" id="3.40.50.150">
    <property type="entry name" value="Vaccinia Virus protein VP39"/>
    <property type="match status" value="1"/>
</dbReference>
<feature type="domain" description="Ribosomal RNA methyltransferase FtsJ" evidence="4">
    <location>
        <begin position="63"/>
        <end position="243"/>
    </location>
</feature>
<evidence type="ECO:0000256" key="2">
    <source>
        <dbReference type="ARBA" id="ARBA00029460"/>
    </source>
</evidence>
<dbReference type="InterPro" id="IPR002877">
    <property type="entry name" value="RNA_MeTrfase_FtsJ_dom"/>
</dbReference>
<dbReference type="InterPro" id="IPR004538">
    <property type="entry name" value="Hemolysin_A/TlyA"/>
</dbReference>
<dbReference type="SUPFAM" id="SSF53335">
    <property type="entry name" value="S-adenosyl-L-methionine-dependent methyltransferases"/>
    <property type="match status" value="1"/>
</dbReference>
<evidence type="ECO:0000313" key="5">
    <source>
        <dbReference type="EMBL" id="EDM26724.1"/>
    </source>
</evidence>
<comment type="caution">
    <text evidence="5">The sequence shown here is derived from an EMBL/GenBank/DDBJ whole genome shotgun (WGS) entry which is preliminary data.</text>
</comment>
<dbReference type="PIRSF" id="PIRSF005578">
    <property type="entry name" value="TlyA"/>
    <property type="match status" value="1"/>
</dbReference>
<protein>
    <submittedName>
        <fullName evidence="5">Hemolysin A</fullName>
    </submittedName>
</protein>
<dbReference type="OrthoDB" id="9784736at2"/>
<dbReference type="eggNOG" id="COG1189">
    <property type="taxonomic scope" value="Bacteria"/>
</dbReference>
<dbReference type="GO" id="GO:0003723">
    <property type="term" value="F:RNA binding"/>
    <property type="evidence" value="ECO:0007669"/>
    <property type="project" value="UniProtKB-KW"/>
</dbReference>
<dbReference type="Pfam" id="PF01728">
    <property type="entry name" value="FtsJ"/>
    <property type="match status" value="1"/>
</dbReference>
<sequence length="247" mass="27440">MPKIKKKRADQLLIEQGLVESAEEAKKLILLGLVRSRADHIVRKTTETYPVDSEMSVDRPSPYVSRGAFKLKTSLKKFAPDLTEKVGMDVGASTGGFTDLMLSFGAKRVYTIDSGTNQLHYKLRSDERVICRENFNAKNISEKEIPEEVDLMTCDVSFISVTRILHAAASCLKSQALAFILVKPQFELSKDLVGDGVVRDNALRQQALSKVCDFCKDELSWELIDQIDSPLAGPKGNVEFLAVFQAP</sequence>
<evidence type="ECO:0000313" key="6">
    <source>
        <dbReference type="Proteomes" id="UP000004947"/>
    </source>
</evidence>
<name>A6DNR5_9BACT</name>
<dbReference type="EMBL" id="ABCK01000014">
    <property type="protein sequence ID" value="EDM26724.1"/>
    <property type="molecule type" value="Genomic_DNA"/>
</dbReference>
<comment type="similarity">
    <text evidence="2">Belongs to the TlyA family.</text>
</comment>
<dbReference type="InterPro" id="IPR047048">
    <property type="entry name" value="TlyA"/>
</dbReference>
<accession>A6DNR5</accession>
<reference evidence="5 6" key="1">
    <citation type="journal article" date="2010" name="J. Bacteriol.">
        <title>Genome sequence of Lentisphaera araneosa HTCC2155T, the type species of the order Lentisphaerales in the phylum Lentisphaerae.</title>
        <authorList>
            <person name="Thrash J.C."/>
            <person name="Cho J.C."/>
            <person name="Vergin K.L."/>
            <person name="Morris R.M."/>
            <person name="Giovannoni S.J."/>
        </authorList>
    </citation>
    <scope>NUCLEOTIDE SEQUENCE [LARGE SCALE GENOMIC DNA]</scope>
    <source>
        <strain evidence="5 6">HTCC2155</strain>
    </source>
</reference>
<proteinExistence type="inferred from homology"/>
<dbReference type="STRING" id="313628.LNTAR_18795"/>
<dbReference type="PROSITE" id="PS50889">
    <property type="entry name" value="S4"/>
    <property type="match status" value="1"/>
</dbReference>
<dbReference type="Proteomes" id="UP000004947">
    <property type="component" value="Unassembled WGS sequence"/>
</dbReference>
<keyword evidence="1 3" id="KW-0694">RNA-binding</keyword>
<gene>
    <name evidence="5" type="ORF">LNTAR_18795</name>
</gene>
<dbReference type="Gene3D" id="3.10.290.10">
    <property type="entry name" value="RNA-binding S4 domain"/>
    <property type="match status" value="1"/>
</dbReference>
<dbReference type="GO" id="GO:0008168">
    <property type="term" value="F:methyltransferase activity"/>
    <property type="evidence" value="ECO:0007669"/>
    <property type="project" value="InterPro"/>
</dbReference>
<dbReference type="InterPro" id="IPR029063">
    <property type="entry name" value="SAM-dependent_MTases_sf"/>
</dbReference>
<evidence type="ECO:0000259" key="4">
    <source>
        <dbReference type="Pfam" id="PF01728"/>
    </source>
</evidence>
<dbReference type="PANTHER" id="PTHR32319">
    <property type="entry name" value="BACTERIAL HEMOLYSIN-LIKE PROTEIN"/>
    <property type="match status" value="1"/>
</dbReference>
<dbReference type="GO" id="GO:0032259">
    <property type="term" value="P:methylation"/>
    <property type="evidence" value="ECO:0007669"/>
    <property type="project" value="InterPro"/>
</dbReference>
<evidence type="ECO:0000256" key="3">
    <source>
        <dbReference type="PROSITE-ProRule" id="PRU00182"/>
    </source>
</evidence>
<evidence type="ECO:0000256" key="1">
    <source>
        <dbReference type="ARBA" id="ARBA00022884"/>
    </source>
</evidence>